<reference evidence="4" key="1">
    <citation type="submission" date="2016-07" db="EMBL/GenBank/DDBJ databases">
        <authorList>
            <person name="Florea S."/>
            <person name="Webb J.S."/>
            <person name="Jaromczyk J."/>
            <person name="Schardl C.L."/>
        </authorList>
    </citation>
    <scope>NUCLEOTIDE SEQUENCE [LARGE SCALE GENOMIC DNA]</scope>
    <source>
        <strain evidence="4">1YdBTEX2</strain>
    </source>
</reference>
<organism evidence="3 4">
    <name type="scientific">Pseudomonas veronii 1YdBTEX2</name>
    <dbReference type="NCBI Taxonomy" id="1295141"/>
    <lineage>
        <taxon>Bacteria</taxon>
        <taxon>Pseudomonadati</taxon>
        <taxon>Pseudomonadota</taxon>
        <taxon>Gammaproteobacteria</taxon>
        <taxon>Pseudomonadales</taxon>
        <taxon>Pseudomonadaceae</taxon>
        <taxon>Pseudomonas</taxon>
    </lineage>
</organism>
<accession>A0A1D3JZA4</accession>
<dbReference type="Proteomes" id="UP000245431">
    <property type="component" value="Chromosome PVE_r1"/>
</dbReference>
<protein>
    <recommendedName>
        <fullName evidence="2">EF-hand domain-containing protein</fullName>
    </recommendedName>
</protein>
<dbReference type="EMBL" id="LT599583">
    <property type="protein sequence ID" value="SBW81410.1"/>
    <property type="molecule type" value="Genomic_DNA"/>
</dbReference>
<dbReference type="AlphaFoldDB" id="A0A1D3JZA4"/>
<dbReference type="InterPro" id="IPR002048">
    <property type="entry name" value="EF_hand_dom"/>
</dbReference>
<proteinExistence type="predicted"/>
<sequence length="967" mass="108208">MANLFSRIFDLFSPSREEPIYVADPPLWPTRQTSPSPSQPLAQTSNDTPAPVRNWSHPFKYKTSLLLQLTQMAKAVAGYYPLGRNGLWHGGVHFDSGTAGTLDQSSVHCLADGEVVAYRIDEHSPTTGYFINELSVKKPFSRNFVLVRHRLEAPKIEGSPDAPPSLIFYSLYMHLQDWAVYQNDSGIARPAFWPEGQTCRVKATVRDLLPGHPEQQGLKVYNQAQRSKALALLLPGAEVTVSGDGEFRKLENTNGPDALKSANGPMLGYLSIDYLLPIAGDEYRVKANPSLRVRAEANTSSAILMELPHDTEVAVSGEGTFRKLERVNQYVHFNSLDGVREPIAERIEVLDQPIAIKAGDLIGHIGEYQDGGAEHPEKKLHLEVFSADHVEPFIEASRAWAQRLPEASKSWLKLSKGTAVVANQERFSVTQPPTLSAASTPSDADLLVPKSLLDGLPTDKKIMIAATADRKACNWYRLDGLLHDVDGVLLDGWVREEVSVTPWVSPWSWDGYDIVFNYDSPRQTLASFFRAANRFNEEQLERHGPWADMSDKGPMKNRLYDIIDRDRDGKMTAEELQAAIGLPAHAQSLSQLIIFYESEWRHEPHKWDALDAVLGHSGSTPLLNWLAEKERIKQISWWNEVAPGVGLPVHGRVYHLHPVGLVGQFLTRDECACGCCLDIKFSRYRWVRKRRGYPDMTYYGPVYHGTKKLNRFSGWDDLISKGKATSDEKAIVIAMSSNEGAMDAVQAWDWQTFSAGAMQKTVTPEGYGELPKQINEFKLENRVLFSEIFAKCGWSIRQESNGARIYYSSGETENEEITGSALYEFIKKGFGQTDSGFPKKSDALASIASAMLHEEFQKKQVVDFIGRMRVALSKSPLGYANPASDFFQSRLGRALVLDHDVNAPANVSRSLKSAIDVLRSRHPGLSLDPYQWGDSRLQYEEELIMIYGPARNMNSPSERYSHLRGLL</sequence>
<dbReference type="RefSeq" id="WP_152480452.1">
    <property type="nucleotide sequence ID" value="NZ_AOUH01000016.1"/>
</dbReference>
<feature type="region of interest" description="Disordered" evidence="1">
    <location>
        <begin position="23"/>
        <end position="53"/>
    </location>
</feature>
<gene>
    <name evidence="3" type="ORF">PVE_R1G3528</name>
</gene>
<evidence type="ECO:0000313" key="4">
    <source>
        <dbReference type="Proteomes" id="UP000245431"/>
    </source>
</evidence>
<name>A0A1D3JZA4_PSEVE</name>
<evidence type="ECO:0000256" key="1">
    <source>
        <dbReference type="SAM" id="MobiDB-lite"/>
    </source>
</evidence>
<dbReference type="GO" id="GO:0005509">
    <property type="term" value="F:calcium ion binding"/>
    <property type="evidence" value="ECO:0007669"/>
    <property type="project" value="InterPro"/>
</dbReference>
<evidence type="ECO:0000313" key="3">
    <source>
        <dbReference type="EMBL" id="SBW81410.1"/>
    </source>
</evidence>
<dbReference type="InterPro" id="IPR018247">
    <property type="entry name" value="EF_Hand_1_Ca_BS"/>
</dbReference>
<dbReference type="PROSITE" id="PS50222">
    <property type="entry name" value="EF_HAND_2"/>
    <property type="match status" value="1"/>
</dbReference>
<feature type="domain" description="EF-hand" evidence="2">
    <location>
        <begin position="551"/>
        <end position="586"/>
    </location>
</feature>
<dbReference type="PROSITE" id="PS00018">
    <property type="entry name" value="EF_HAND_1"/>
    <property type="match status" value="1"/>
</dbReference>
<feature type="compositionally biased region" description="Low complexity" evidence="1">
    <location>
        <begin position="29"/>
        <end position="40"/>
    </location>
</feature>
<evidence type="ECO:0000259" key="2">
    <source>
        <dbReference type="PROSITE" id="PS50222"/>
    </source>
</evidence>